<dbReference type="AlphaFoldDB" id="A0A1H8D903"/>
<evidence type="ECO:0000313" key="3">
    <source>
        <dbReference type="EMBL" id="SEN03058.1"/>
    </source>
</evidence>
<accession>A0A1H8D903</accession>
<dbReference type="RefSeq" id="WP_075010821.1">
    <property type="nucleotide sequence ID" value="NZ_FOAP01000028.1"/>
</dbReference>
<feature type="region of interest" description="Disordered" evidence="1">
    <location>
        <begin position="111"/>
        <end position="140"/>
    </location>
</feature>
<keyword evidence="2" id="KW-1133">Transmembrane helix</keyword>
<dbReference type="Proteomes" id="UP000182719">
    <property type="component" value="Unassembled WGS sequence"/>
</dbReference>
<reference evidence="4" key="1">
    <citation type="submission" date="2016-10" db="EMBL/GenBank/DDBJ databases">
        <authorList>
            <person name="Varghese N."/>
            <person name="Submissions S."/>
        </authorList>
    </citation>
    <scope>NUCLEOTIDE SEQUENCE [LARGE SCALE GENOMIC DNA]</scope>
    <source>
        <strain evidence="4">DSM 17044</strain>
    </source>
</reference>
<dbReference type="OrthoDB" id="5525453at2"/>
<feature type="transmembrane region" description="Helical" evidence="2">
    <location>
        <begin position="81"/>
        <end position="101"/>
    </location>
</feature>
<evidence type="ECO:0000313" key="4">
    <source>
        <dbReference type="Proteomes" id="UP000182719"/>
    </source>
</evidence>
<keyword evidence="4" id="KW-1185">Reference proteome</keyword>
<protein>
    <submittedName>
        <fullName evidence="3">Uncharacterized protein</fullName>
    </submittedName>
</protein>
<dbReference type="EMBL" id="FOAP01000028">
    <property type="protein sequence ID" value="SEN03058.1"/>
    <property type="molecule type" value="Genomic_DNA"/>
</dbReference>
<evidence type="ECO:0000256" key="2">
    <source>
        <dbReference type="SAM" id="Phobius"/>
    </source>
</evidence>
<organism evidence="3 4">
    <name type="scientific">Stigmatella aurantiaca</name>
    <dbReference type="NCBI Taxonomy" id="41"/>
    <lineage>
        <taxon>Bacteria</taxon>
        <taxon>Pseudomonadati</taxon>
        <taxon>Myxococcota</taxon>
        <taxon>Myxococcia</taxon>
        <taxon>Myxococcales</taxon>
        <taxon>Cystobacterineae</taxon>
        <taxon>Archangiaceae</taxon>
        <taxon>Stigmatella</taxon>
    </lineage>
</organism>
<feature type="compositionally biased region" description="Pro residues" evidence="1">
    <location>
        <begin position="119"/>
        <end position="129"/>
    </location>
</feature>
<sequence>MGTRSVVVAVSVALLSAGAAVYCYSRAEALHSEARWLLERGNAQAIEYAQRLDSTVADEQLKTFSSRRSVMERAHVWQRGQMLGVMGAALSLLAAYMLFLLRRLDSQLDDATGDDFQTPLPPSPPPPSNSTPAFVPSAHR</sequence>
<keyword evidence="2" id="KW-0472">Membrane</keyword>
<proteinExistence type="predicted"/>
<evidence type="ECO:0000256" key="1">
    <source>
        <dbReference type="SAM" id="MobiDB-lite"/>
    </source>
</evidence>
<gene>
    <name evidence="3" type="ORF">SAMN05444354_128107</name>
</gene>
<name>A0A1H8D903_STIAU</name>
<keyword evidence="2" id="KW-0812">Transmembrane</keyword>